<dbReference type="AlphaFoldDB" id="A0A2A9EN96"/>
<reference evidence="3 4" key="1">
    <citation type="submission" date="2017-10" db="EMBL/GenBank/DDBJ databases">
        <title>Sequencing the genomes of 1000 actinobacteria strains.</title>
        <authorList>
            <person name="Klenk H.-P."/>
        </authorList>
    </citation>
    <scope>NUCLEOTIDE SEQUENCE [LARGE SCALE GENOMIC DNA]</scope>
    <source>
        <strain evidence="3 4">DSM 21838</strain>
    </source>
</reference>
<dbReference type="Pfam" id="PF14403">
    <property type="entry name" value="CP_ATPgrasp_2"/>
    <property type="match status" value="1"/>
</dbReference>
<dbReference type="EMBL" id="PDJI01000004">
    <property type="protein sequence ID" value="PFG40076.1"/>
    <property type="molecule type" value="Genomic_DNA"/>
</dbReference>
<sequence>MGDLLEAYRAHGPGHDEMLQATGPTRSAWTELAEYARLGRAERLEAARSDVVTLLQNQGVTYGGDDGWRLDPLPVLVDELEWQRLERGLRQRAGLLDQVLTDLYGERRLLTSGLLPPEIVLAHPGFVRAAHGITVPGPHQLFHTATDLARNADGAWTVLTDRTDVPLGMGYVMADRRVVAEALAGPYRASRTRRVGPFYAALYDALLGAAPSAARDDPRVAVLAPGPAAPTAFDHGYLALLLGVPLVEGGDLAVEDGRVWLRSLGRREPVDVLLRAVPANAADPLDLDPASTQGTVGLVHAARSGAVSVVNTLGSGVLENPALATYLPRLSRALLDEELELPSAVTYWCGDRSMCSHVIANLGRLIVRPVSGAEPPAFGWELSLGERADLAARIAARPAGWVGQEPVEASTTPTLAGGALEPRPTSLRTFTLAHGADYLVMSGALGHVGAGPRATLTGTTLPGTAKDVWVLAPEPLRVAAPALPGHGLLPGRSPDATISPRVADDLFWLGRHTERAEAAVRMLRTVADLWDDYHARPGTSADDPGGQALGVLLAALRETTADAGLAELVTDESLEGSLAWTLARLARDAAGVRDHLTPDVWLALSSMERTLQQERARRRADVGDGGAGQGPVLMRLLEALLTLQGIYAESLVRDVGWRMLEVGRRLERSRHVVATLRATLGVRRDPAVETLVTTAVVTAHESAITFRRRYPAGGVRAVLDLLLADPANPRSLAFQLEHLRRHLADLPAVARGPATRDQLLDDVGDLLTELRTDRAVREDAEGRRTVLERTLGSMAWRLDELGAEITRVHLTRPTPTRWPGGRRPA</sequence>
<feature type="domain" description="Circularly permuted ATP-grasp type 2" evidence="2">
    <location>
        <begin position="74"/>
        <end position="448"/>
    </location>
</feature>
<dbReference type="RefSeq" id="WP_143427020.1">
    <property type="nucleotide sequence ID" value="NZ_PDJI01000004.1"/>
</dbReference>
<dbReference type="PANTHER" id="PTHR34595">
    <property type="entry name" value="BLR5612 PROTEIN"/>
    <property type="match status" value="1"/>
</dbReference>
<dbReference type="InterPro" id="IPR051680">
    <property type="entry name" value="ATP-dep_Glu-Cys_Ligase-2"/>
</dbReference>
<name>A0A2A9EN96_9MICO</name>
<dbReference type="Gene3D" id="3.40.50.11290">
    <property type="match status" value="1"/>
</dbReference>
<proteinExistence type="predicted"/>
<gene>
    <name evidence="3" type="ORF">ATJ97_2596</name>
</gene>
<protein>
    <submittedName>
        <fullName evidence="3">Putative circularly permuted ATP-grasp superfamily protein</fullName>
    </submittedName>
</protein>
<organism evidence="3 4">
    <name type="scientific">Georgenia soli</name>
    <dbReference type="NCBI Taxonomy" id="638953"/>
    <lineage>
        <taxon>Bacteria</taxon>
        <taxon>Bacillati</taxon>
        <taxon>Actinomycetota</taxon>
        <taxon>Actinomycetes</taxon>
        <taxon>Micrococcales</taxon>
        <taxon>Bogoriellaceae</taxon>
        <taxon>Georgenia</taxon>
    </lineage>
</organism>
<dbReference type="OrthoDB" id="9803842at2"/>
<dbReference type="InterPro" id="IPR025841">
    <property type="entry name" value="CP_ATPgrasp_2"/>
</dbReference>
<dbReference type="Proteomes" id="UP000222106">
    <property type="component" value="Unassembled WGS sequence"/>
</dbReference>
<evidence type="ECO:0000313" key="4">
    <source>
        <dbReference type="Proteomes" id="UP000222106"/>
    </source>
</evidence>
<feature type="domain" description="DUF403" evidence="1">
    <location>
        <begin position="500"/>
        <end position="809"/>
    </location>
</feature>
<keyword evidence="4" id="KW-1185">Reference proteome</keyword>
<comment type="caution">
    <text evidence="3">The sequence shown here is derived from an EMBL/GenBank/DDBJ whole genome shotgun (WGS) entry which is preliminary data.</text>
</comment>
<dbReference type="SUPFAM" id="SSF56059">
    <property type="entry name" value="Glutathione synthetase ATP-binding domain-like"/>
    <property type="match status" value="1"/>
</dbReference>
<evidence type="ECO:0000259" key="2">
    <source>
        <dbReference type="Pfam" id="PF14403"/>
    </source>
</evidence>
<accession>A0A2A9EN96</accession>
<dbReference type="InterPro" id="IPR007296">
    <property type="entry name" value="DUF403"/>
</dbReference>
<dbReference type="Gene3D" id="3.30.1490.270">
    <property type="match status" value="1"/>
</dbReference>
<evidence type="ECO:0000259" key="1">
    <source>
        <dbReference type="Pfam" id="PF04168"/>
    </source>
</evidence>
<dbReference type="PANTHER" id="PTHR34595:SF2">
    <property type="entry name" value="BLR2978 PROTEIN"/>
    <property type="match status" value="1"/>
</dbReference>
<evidence type="ECO:0000313" key="3">
    <source>
        <dbReference type="EMBL" id="PFG40076.1"/>
    </source>
</evidence>
<dbReference type="Pfam" id="PF04168">
    <property type="entry name" value="Alpha-E"/>
    <property type="match status" value="1"/>
</dbReference>